<dbReference type="AlphaFoldDB" id="A0A420ECE4"/>
<dbReference type="PANTHER" id="PTHR43778">
    <property type="entry name" value="PYRUVATE CARBOXYLASE"/>
    <property type="match status" value="1"/>
</dbReference>
<dbReference type="Gene3D" id="3.20.20.70">
    <property type="entry name" value="Aldolase class I"/>
    <property type="match status" value="1"/>
</dbReference>
<dbReference type="SUPFAM" id="SSF89000">
    <property type="entry name" value="post-HMGL domain-like"/>
    <property type="match status" value="1"/>
</dbReference>
<protein>
    <submittedName>
        <fullName evidence="2">Biotin carboxyl carrier protein</fullName>
    </submittedName>
</protein>
<dbReference type="OrthoDB" id="9769961at2"/>
<dbReference type="EMBL" id="RAPF01000009">
    <property type="protein sequence ID" value="RKF18346.1"/>
    <property type="molecule type" value="Genomic_DNA"/>
</dbReference>
<proteinExistence type="predicted"/>
<feature type="domain" description="Pyruvate carboxyltransferase" evidence="1">
    <location>
        <begin position="4"/>
        <end position="268"/>
    </location>
</feature>
<reference evidence="2 3" key="1">
    <citation type="submission" date="2018-09" db="EMBL/GenBank/DDBJ databases">
        <title>Altererythrobacter spongiae sp. nov., isolated from a marine sponge.</title>
        <authorList>
            <person name="Zhuang L."/>
            <person name="Luo L."/>
        </authorList>
    </citation>
    <scope>NUCLEOTIDE SEQUENCE [LARGE SCALE GENOMIC DNA]</scope>
    <source>
        <strain evidence="2 3">HN-Y73</strain>
    </source>
</reference>
<sequence length="491" mass="53932">MAAIKLIETSLRDGNQCLWGALGIDTAKTLSIAPVMERAGYHAIDFTTSTHMGVAVRYKQEDPWERIRAMADICKTTPLQFLSTGFRFIAWQTASPEFMELAFRTLARNGIRRFALADPMNDAASNVDVAHMVKRAGGEQVIGALVYTISPIHDDAHYAEAARIMAQSPDIDALYIKDPGGLLTPKRAETLIPAIMAEIGDKPLELHAHCTIGQAEPAYLEAAGLGIAALQCASGGAADGTSNPPVQRMIANLKAMGHSIDVDEEAVAEVANYFTALAEAENLPQGHPMAFDAAYLRHQLPGGMVGTMRRHLADHRVSHLEGAVIEELGRVREELGWPIVMTPFAQMLQTQAMMNVTGEERYAIIPDEIIRYALGKFGRPNRPIDEQVMDRIMASPRAKELQAEQGMAELSELRQKIGPNLPDEEFLLRATMPAEQVDAMHQAGPANRQYDPGKRPVMQLLRRLLARTDLTRISVEKAGFRLELESDGEVL</sequence>
<accession>A0A420ECE4</accession>
<dbReference type="GO" id="GO:0004736">
    <property type="term" value="F:pyruvate carboxylase activity"/>
    <property type="evidence" value="ECO:0007669"/>
    <property type="project" value="TreeGrafter"/>
</dbReference>
<dbReference type="Pfam" id="PF02436">
    <property type="entry name" value="PYC_OADA"/>
    <property type="match status" value="1"/>
</dbReference>
<dbReference type="PANTHER" id="PTHR43778:SF2">
    <property type="entry name" value="PYRUVATE CARBOXYLASE, MITOCHONDRIAL"/>
    <property type="match status" value="1"/>
</dbReference>
<dbReference type="GO" id="GO:0006094">
    <property type="term" value="P:gluconeogenesis"/>
    <property type="evidence" value="ECO:0007669"/>
    <property type="project" value="TreeGrafter"/>
</dbReference>
<dbReference type="GO" id="GO:0005737">
    <property type="term" value="C:cytoplasm"/>
    <property type="evidence" value="ECO:0007669"/>
    <property type="project" value="TreeGrafter"/>
</dbReference>
<evidence type="ECO:0000259" key="1">
    <source>
        <dbReference type="PROSITE" id="PS50991"/>
    </source>
</evidence>
<dbReference type="InterPro" id="IPR013785">
    <property type="entry name" value="Aldolase_TIM"/>
</dbReference>
<dbReference type="PROSITE" id="PS50991">
    <property type="entry name" value="PYR_CT"/>
    <property type="match status" value="1"/>
</dbReference>
<evidence type="ECO:0000313" key="3">
    <source>
        <dbReference type="Proteomes" id="UP000284395"/>
    </source>
</evidence>
<dbReference type="InterPro" id="IPR000891">
    <property type="entry name" value="PYR_CT"/>
</dbReference>
<dbReference type="InterPro" id="IPR003379">
    <property type="entry name" value="Carboxylase_cons_dom"/>
</dbReference>
<evidence type="ECO:0000313" key="2">
    <source>
        <dbReference type="EMBL" id="RKF18346.1"/>
    </source>
</evidence>
<dbReference type="Proteomes" id="UP000284395">
    <property type="component" value="Unassembled WGS sequence"/>
</dbReference>
<dbReference type="RefSeq" id="WP_120325620.1">
    <property type="nucleotide sequence ID" value="NZ_RAPF01000009.1"/>
</dbReference>
<dbReference type="InterPro" id="IPR055268">
    <property type="entry name" value="PCB-like"/>
</dbReference>
<dbReference type="SUPFAM" id="SSF51569">
    <property type="entry name" value="Aldolase"/>
    <property type="match status" value="1"/>
</dbReference>
<name>A0A420ECE4_9SPHN</name>
<comment type="caution">
    <text evidence="2">The sequence shown here is derived from an EMBL/GenBank/DDBJ whole genome shotgun (WGS) entry which is preliminary data.</text>
</comment>
<gene>
    <name evidence="2" type="ORF">D6851_14480</name>
</gene>
<dbReference type="Pfam" id="PF00682">
    <property type="entry name" value="HMGL-like"/>
    <property type="match status" value="1"/>
</dbReference>
<organism evidence="2 3">
    <name type="scientific">Altericroceibacterium spongiae</name>
    <dbReference type="NCBI Taxonomy" id="2320269"/>
    <lineage>
        <taxon>Bacteria</taxon>
        <taxon>Pseudomonadati</taxon>
        <taxon>Pseudomonadota</taxon>
        <taxon>Alphaproteobacteria</taxon>
        <taxon>Sphingomonadales</taxon>
        <taxon>Erythrobacteraceae</taxon>
        <taxon>Altericroceibacterium</taxon>
    </lineage>
</organism>
<keyword evidence="3" id="KW-1185">Reference proteome</keyword>